<feature type="domain" description="K Homology" evidence="4">
    <location>
        <begin position="213"/>
        <end position="277"/>
    </location>
</feature>
<feature type="domain" description="K Homology" evidence="4">
    <location>
        <begin position="579"/>
        <end position="647"/>
    </location>
</feature>
<sequence length="1309" mass="144828">MAAPSDADLLVQMQKRLESVTAAKEANATIGKKLDEKLRIAFKNPPRRPNMAIDSINQEIRAKELKQTTTSISNSEEKIILRDLQLLKEKLGQWQEHDKFQEWVEQTRKERNERFQKNKEYDQQIQQLNVALKKVKVAAKIGAAVADFVTIEVTVPEDRMGAVIGKQFANLRQLELDCGVILDVDNKLNIVKITSTQANTLLAKESIENITLATNHSIGLHPDTVKVLMVQKSKNLHELEKNLQLKIDINRAEGILTVNASPAKAKLLDKAIKELVAGKTDIQLPAEIVPKLIGKKGETINQLMENTGCLVDIDKVTNSVRLCGTKESVAMAKKFVLDLVDEQSQREKDFYATDAKYFASPEFADFKFDFFAEFLMANKAQQLKVLRTDAMDAKIKVSKHEKKINVIGTKKQLAAMDEALSERLRAFESHHWLYELADNFILSLIIGKKGANIKEIEKEFASSNVRIDIQGNYVCVFGDDQAAIESAKAKIMDVVDQNQRSFFLTSQYLVTVLMTNKRAKLNEIEQSSACKLKLPPPPTAGATNNSTRTNDEAQVKITLTGTLDAITSAKRQLEELEEAHHVRYLPLDDDEIPTVIGKKGETISQLETASGAKLKVLKEANTPSELEMIGTEEQLASVQKAIDELLQTKNRQILQLDAFAAGCLIGKKGERIKALRVEHPDANVDAFPNRGQVRIKAASPEALQACTEHVLKTLRETLVVESVKVPQQQASQPGGGKSGGSGSVNFNTILKKYEAIAMRLQELEAEGGESMKVTIQEDGKLAKIRGPAMGIGTLKKFLEMIVDPESHFIETIKLPKLSFANVLLVKGSESEGKLNENALRICKQTGCEIRVKRSTTNGANDEGVIRIEGTNASKVYEAKSSVENVLQFYFTDNFQVLEDLPQTVVPRLYELQPTLAAKYRVVFSLPSQTSLRVFTDSKQKTGEVMKILQQELQAWKKQHVELPVAAWLVPLLVGKSGETIKKLSAECNGAKLDLSGAPSSSSHKNSASRVLTISARDDATVKLAVEKVNELIKHHENLTSIVTVSKEKLDLVLSAKKDASGMQFHVVGEGDKEDAQLQVVLYGSDYEARERIVEKIEHLLETCVIEKIVLPSTLSPSVTSSVIGALIGKSGANIRALQKEFPSVVIDIRKSDNSISLKGPKDDVLQVKSVMEDKVEELLRNQELRNARYQTQDANEVAEEEKKPAASKNTAASAEQEVQGDESTKPQSNAMQRNRPPVGGSASMMTQKLDKNQRRRMRKRAEKENQSDVLSMIMGGSTTTTTTITSSSTTKSSEDSGYYHSSSGYSLRL</sequence>
<feature type="domain" description="K Homology" evidence="4">
    <location>
        <begin position="1102"/>
        <end position="1176"/>
    </location>
</feature>
<dbReference type="EnsemblProtists" id="PYU1_T003155">
    <property type="protein sequence ID" value="PYU1_T003155"/>
    <property type="gene ID" value="PYU1_G003149"/>
</dbReference>
<evidence type="ECO:0000256" key="2">
    <source>
        <dbReference type="PROSITE-ProRule" id="PRU00117"/>
    </source>
</evidence>
<dbReference type="HOGENOM" id="CLU_264401_0_0_1"/>
<dbReference type="InterPro" id="IPR004088">
    <property type="entry name" value="KH_dom_type_1"/>
</dbReference>
<feature type="domain" description="K Homology" evidence="4">
    <location>
        <begin position="956"/>
        <end position="1033"/>
    </location>
</feature>
<dbReference type="SMART" id="SM00322">
    <property type="entry name" value="KH"/>
    <property type="match status" value="10"/>
</dbReference>
<dbReference type="Pfam" id="PF00013">
    <property type="entry name" value="KH_1"/>
    <property type="match status" value="7"/>
</dbReference>
<evidence type="ECO:0000313" key="6">
    <source>
        <dbReference type="Proteomes" id="UP000019132"/>
    </source>
</evidence>
<dbReference type="VEuPathDB" id="FungiDB:PYU1_G003149"/>
<keyword evidence="6" id="KW-1185">Reference proteome</keyword>
<dbReference type="EMBL" id="GL376603">
    <property type="status" value="NOT_ANNOTATED_CDS"/>
    <property type="molecule type" value="Genomic_DNA"/>
</dbReference>
<feature type="domain" description="K Homology" evidence="4">
    <location>
        <begin position="418"/>
        <end position="496"/>
    </location>
</feature>
<reference evidence="6" key="1">
    <citation type="journal article" date="2010" name="Genome Biol.">
        <title>Genome sequence of the necrotrophic plant pathogen Pythium ultimum reveals original pathogenicity mechanisms and effector repertoire.</title>
        <authorList>
            <person name="Levesque C.A."/>
            <person name="Brouwer H."/>
            <person name="Cano L."/>
            <person name="Hamilton J.P."/>
            <person name="Holt C."/>
            <person name="Huitema E."/>
            <person name="Raffaele S."/>
            <person name="Robideau G.P."/>
            <person name="Thines M."/>
            <person name="Win J."/>
            <person name="Zerillo M.M."/>
            <person name="Beakes G.W."/>
            <person name="Boore J.L."/>
            <person name="Busam D."/>
            <person name="Dumas B."/>
            <person name="Ferriera S."/>
            <person name="Fuerstenberg S.I."/>
            <person name="Gachon C.M."/>
            <person name="Gaulin E."/>
            <person name="Govers F."/>
            <person name="Grenville-Briggs L."/>
            <person name="Horner N."/>
            <person name="Hostetler J."/>
            <person name="Jiang R.H."/>
            <person name="Johnson J."/>
            <person name="Krajaejun T."/>
            <person name="Lin H."/>
            <person name="Meijer H.J."/>
            <person name="Moore B."/>
            <person name="Morris P."/>
            <person name="Phuntmart V."/>
            <person name="Puiu D."/>
            <person name="Shetty J."/>
            <person name="Stajich J.E."/>
            <person name="Tripathy S."/>
            <person name="Wawra S."/>
            <person name="van West P."/>
            <person name="Whitty B.R."/>
            <person name="Coutinho P.M."/>
            <person name="Henrissat B."/>
            <person name="Martin F."/>
            <person name="Thomas P.D."/>
            <person name="Tyler B.M."/>
            <person name="De Vries R.P."/>
            <person name="Kamoun S."/>
            <person name="Yandell M."/>
            <person name="Tisserat N."/>
            <person name="Buell C.R."/>
        </authorList>
    </citation>
    <scope>NUCLEOTIDE SEQUENCE</scope>
    <source>
        <strain evidence="6">DAOM:BR144</strain>
    </source>
</reference>
<dbReference type="STRING" id="431595.K3WDW4"/>
<feature type="domain" description="K Homology" evidence="4">
    <location>
        <begin position="278"/>
        <end position="341"/>
    </location>
</feature>
<reference evidence="5" key="3">
    <citation type="submission" date="2015-02" db="UniProtKB">
        <authorList>
            <consortium name="EnsemblProtists"/>
        </authorList>
    </citation>
    <scope>IDENTIFICATION</scope>
    <source>
        <strain evidence="5">DAOM BR144</strain>
    </source>
</reference>
<feature type="domain" description="K Homology" evidence="4">
    <location>
        <begin position="497"/>
        <end position="578"/>
    </location>
</feature>
<dbReference type="Gene3D" id="3.30.310.210">
    <property type="match status" value="1"/>
</dbReference>
<dbReference type="Proteomes" id="UP000019132">
    <property type="component" value="Unassembled WGS sequence"/>
</dbReference>
<keyword evidence="1" id="KW-0677">Repeat</keyword>
<dbReference type="SUPFAM" id="SSF54791">
    <property type="entry name" value="Eukaryotic type KH-domain (KH-domain type I)"/>
    <property type="match status" value="8"/>
</dbReference>
<protein>
    <recommendedName>
        <fullName evidence="4">K Homology domain-containing protein</fullName>
    </recommendedName>
</protein>
<feature type="domain" description="K Homology" evidence="4">
    <location>
        <begin position="806"/>
        <end position="887"/>
    </location>
</feature>
<dbReference type="InterPro" id="IPR036612">
    <property type="entry name" value="KH_dom_type_1_sf"/>
</dbReference>
<dbReference type="OMA" id="FFAEFLM"/>
<feature type="domain" description="K Homology" evidence="4">
    <location>
        <begin position="648"/>
        <end position="715"/>
    </location>
</feature>
<feature type="compositionally biased region" description="Low complexity" evidence="3">
    <location>
        <begin position="1277"/>
        <end position="1309"/>
    </location>
</feature>
<evidence type="ECO:0000256" key="1">
    <source>
        <dbReference type="ARBA" id="ARBA00022737"/>
    </source>
</evidence>
<dbReference type="InParanoid" id="K3WDW4"/>
<reference evidence="6" key="2">
    <citation type="submission" date="2010-04" db="EMBL/GenBank/DDBJ databases">
        <authorList>
            <person name="Buell R."/>
            <person name="Hamilton J."/>
            <person name="Hostetler J."/>
        </authorList>
    </citation>
    <scope>NUCLEOTIDE SEQUENCE [LARGE SCALE GENOMIC DNA]</scope>
    <source>
        <strain evidence="6">DAOM:BR144</strain>
    </source>
</reference>
<feature type="region of interest" description="Disordered" evidence="3">
    <location>
        <begin position="1186"/>
        <end position="1309"/>
    </location>
</feature>
<dbReference type="InterPro" id="IPR004087">
    <property type="entry name" value="KH_dom"/>
</dbReference>
<accession>K3WDW4</accession>
<evidence type="ECO:0000256" key="3">
    <source>
        <dbReference type="SAM" id="MobiDB-lite"/>
    </source>
</evidence>
<name>K3WDW4_GLOUD</name>
<proteinExistence type="predicted"/>
<feature type="domain" description="K Homology" evidence="4">
    <location>
        <begin position="147"/>
        <end position="212"/>
    </location>
</feature>
<organism evidence="5 6">
    <name type="scientific">Globisporangium ultimum (strain ATCC 200006 / CBS 805.95 / DAOM BR144)</name>
    <name type="common">Pythium ultimum</name>
    <dbReference type="NCBI Taxonomy" id="431595"/>
    <lineage>
        <taxon>Eukaryota</taxon>
        <taxon>Sar</taxon>
        <taxon>Stramenopiles</taxon>
        <taxon>Oomycota</taxon>
        <taxon>Peronosporomycetes</taxon>
        <taxon>Pythiales</taxon>
        <taxon>Pythiaceae</taxon>
        <taxon>Globisporangium</taxon>
    </lineage>
</organism>
<evidence type="ECO:0000313" key="5">
    <source>
        <dbReference type="EnsemblProtists" id="PYU1_T003155"/>
    </source>
</evidence>
<dbReference type="eggNOG" id="ENOG502QPSV">
    <property type="taxonomic scope" value="Eukaryota"/>
</dbReference>
<dbReference type="Gene3D" id="3.30.1370.10">
    <property type="entry name" value="K Homology domain, type 1"/>
    <property type="match status" value="6"/>
</dbReference>
<evidence type="ECO:0000259" key="4">
    <source>
        <dbReference type="SMART" id="SM00322"/>
    </source>
</evidence>
<dbReference type="GO" id="GO:0003723">
    <property type="term" value="F:RNA binding"/>
    <property type="evidence" value="ECO:0007669"/>
    <property type="project" value="UniProtKB-UniRule"/>
</dbReference>
<dbReference type="PROSITE" id="PS50084">
    <property type="entry name" value="KH_TYPE_1"/>
    <property type="match status" value="7"/>
</dbReference>
<dbReference type="CDD" id="cd00105">
    <property type="entry name" value="KH-I"/>
    <property type="match status" value="4"/>
</dbReference>
<keyword evidence="2" id="KW-0694">RNA-binding</keyword>
<dbReference type="PANTHER" id="PTHR10288">
    <property type="entry name" value="KH DOMAIN CONTAINING RNA BINDING PROTEIN"/>
    <property type="match status" value="1"/>
</dbReference>